<dbReference type="EMBL" id="ATMH01010483">
    <property type="protein sequence ID" value="EPY17439.1"/>
    <property type="molecule type" value="Genomic_DNA"/>
</dbReference>
<comment type="caution">
    <text evidence="3">The sequence shown here is derived from an EMBL/GenBank/DDBJ whole genome shotgun (WGS) entry which is preliminary data.</text>
</comment>
<gene>
    <name evidence="3" type="ORF">STCU_10616</name>
</gene>
<sequence>MFWYYIVALMIFTVSITATLAWTFTAINSKYFLAYDITWLIHYMQSLWRALRWYRIRRLLLVLCGIQQETQYLNEIRELLQNYINEKVEYDTRKGMMHLSAAHSPTTTAAPSPATALTPPPLTGVGQQDYKEEAPLLEGSTHPMSRSAAEAAAEDAAATAAQMRDELMDCDYTFRRLSAQSYNIDFEQLLRLVPPRLFNHCGGMIFFTDLWRETVECLRDFKRTPEQADIQARRNCTKDLTVKVMEQELLKIEKLNTTICHLESHIANLRNALQAHNMSFVDDDE</sequence>
<evidence type="ECO:0000313" key="4">
    <source>
        <dbReference type="Proteomes" id="UP000015354"/>
    </source>
</evidence>
<dbReference type="AlphaFoldDB" id="S9TKV1"/>
<proteinExistence type="predicted"/>
<feature type="coiled-coil region" evidence="1">
    <location>
        <begin position="66"/>
        <end position="93"/>
    </location>
</feature>
<reference evidence="3 4" key="1">
    <citation type="journal article" date="2013" name="PLoS ONE">
        <title>Predicting the Proteins of Angomonas deanei, Strigomonas culicis and Their Respective Endosymbionts Reveals New Aspects of the Trypanosomatidae Family.</title>
        <authorList>
            <person name="Motta M.C."/>
            <person name="Martins A.C."/>
            <person name="de Souza S.S."/>
            <person name="Catta-Preta C.M."/>
            <person name="Silva R."/>
            <person name="Klein C.C."/>
            <person name="de Almeida L.G."/>
            <person name="de Lima Cunha O."/>
            <person name="Ciapina L.P."/>
            <person name="Brocchi M."/>
            <person name="Colabardini A.C."/>
            <person name="de Araujo Lima B."/>
            <person name="Machado C.R."/>
            <person name="de Almeida Soares C.M."/>
            <person name="Probst C.M."/>
            <person name="de Menezes C.B."/>
            <person name="Thompson C.E."/>
            <person name="Bartholomeu D.C."/>
            <person name="Gradia D.F."/>
            <person name="Pavoni D.P."/>
            <person name="Grisard E.C."/>
            <person name="Fantinatti-Garboggini F."/>
            <person name="Marchini F.K."/>
            <person name="Rodrigues-Luiz G.F."/>
            <person name="Wagner G."/>
            <person name="Goldman G.H."/>
            <person name="Fietto J.L."/>
            <person name="Elias M.C."/>
            <person name="Goldman M.H."/>
            <person name="Sagot M.F."/>
            <person name="Pereira M."/>
            <person name="Stoco P.H."/>
            <person name="de Mendonca-Neto R.P."/>
            <person name="Teixeira S.M."/>
            <person name="Maciel T.E."/>
            <person name="de Oliveira Mendes T.A."/>
            <person name="Urmenyi T.P."/>
            <person name="de Souza W."/>
            <person name="Schenkman S."/>
            <person name="de Vasconcelos A.T."/>
        </authorList>
    </citation>
    <scope>NUCLEOTIDE SEQUENCE [LARGE SCALE GENOMIC DNA]</scope>
</reference>
<evidence type="ECO:0000313" key="3">
    <source>
        <dbReference type="EMBL" id="EPY17439.1"/>
    </source>
</evidence>
<evidence type="ECO:0000256" key="1">
    <source>
        <dbReference type="SAM" id="Coils"/>
    </source>
</evidence>
<feature type="compositionally biased region" description="Low complexity" evidence="2">
    <location>
        <begin position="103"/>
        <end position="117"/>
    </location>
</feature>
<organism evidence="3 4">
    <name type="scientific">Strigomonas culicis</name>
    <dbReference type="NCBI Taxonomy" id="28005"/>
    <lineage>
        <taxon>Eukaryota</taxon>
        <taxon>Discoba</taxon>
        <taxon>Euglenozoa</taxon>
        <taxon>Kinetoplastea</taxon>
        <taxon>Metakinetoplastina</taxon>
        <taxon>Trypanosomatida</taxon>
        <taxon>Trypanosomatidae</taxon>
        <taxon>Strigomonadinae</taxon>
        <taxon>Strigomonas</taxon>
    </lineage>
</organism>
<name>S9TKV1_9TRYP</name>
<keyword evidence="4" id="KW-1185">Reference proteome</keyword>
<dbReference type="Proteomes" id="UP000015354">
    <property type="component" value="Unassembled WGS sequence"/>
</dbReference>
<keyword evidence="1" id="KW-0175">Coiled coil</keyword>
<accession>S9TKV1</accession>
<protein>
    <submittedName>
        <fullName evidence="3">Uncharacterized protein</fullName>
    </submittedName>
</protein>
<evidence type="ECO:0000256" key="2">
    <source>
        <dbReference type="SAM" id="MobiDB-lite"/>
    </source>
</evidence>
<feature type="region of interest" description="Disordered" evidence="2">
    <location>
        <begin position="103"/>
        <end position="125"/>
    </location>
</feature>